<accession>A0A6G1GW17</accession>
<sequence length="406" mass="46223">MAQTTTSQEIPLSQLISEKWGCTIEHAIPPSILPIRHQKRVHNPNQWKFEFRSELRELLNKSSDRHEAALIAIVTAILRRSSQTTEVGSETFHAQDKDLAWAQVALIAPRDSPLRIPENSNALFHVVLIEHYWKREIENCIPSSLQIPTGDKISPDDAIGTTREAILDGIRWNIQISAILEKTARKTKDKNDVVREMLKNAADELGESELNRAVLRKFWDTTKEAEKRGKEERARQKAESQQENQRNVDPSGSASAPREIPESARSPQEHQGPKRKKSRLLDPESERQRQKQSGAGPSGSSPAFLEIHESAQLEKGSLETKRAELTKKKKKRREQVDKEKAKLGEERAKLDKKIAELDQKSTELNQEIVELEKRTEEEEDLPLFVGQHESGVHKRTRSKVDQGDDE</sequence>
<keyword evidence="3" id="KW-1185">Reference proteome</keyword>
<feature type="compositionally biased region" description="Basic and acidic residues" evidence="1">
    <location>
        <begin position="306"/>
        <end position="326"/>
    </location>
</feature>
<feature type="compositionally biased region" description="Low complexity" evidence="1">
    <location>
        <begin position="293"/>
        <end position="303"/>
    </location>
</feature>
<evidence type="ECO:0000256" key="1">
    <source>
        <dbReference type="SAM" id="MobiDB-lite"/>
    </source>
</evidence>
<dbReference type="AlphaFoldDB" id="A0A6G1GW17"/>
<evidence type="ECO:0000313" key="3">
    <source>
        <dbReference type="Proteomes" id="UP000800041"/>
    </source>
</evidence>
<feature type="compositionally biased region" description="Basic and acidic residues" evidence="1">
    <location>
        <begin position="259"/>
        <end position="272"/>
    </location>
</feature>
<name>A0A6G1GW17_9PEZI</name>
<feature type="compositionally biased region" description="Polar residues" evidence="1">
    <location>
        <begin position="241"/>
        <end position="254"/>
    </location>
</feature>
<organism evidence="2 3">
    <name type="scientific">Aulographum hederae CBS 113979</name>
    <dbReference type="NCBI Taxonomy" id="1176131"/>
    <lineage>
        <taxon>Eukaryota</taxon>
        <taxon>Fungi</taxon>
        <taxon>Dikarya</taxon>
        <taxon>Ascomycota</taxon>
        <taxon>Pezizomycotina</taxon>
        <taxon>Dothideomycetes</taxon>
        <taxon>Pleosporomycetidae</taxon>
        <taxon>Aulographales</taxon>
        <taxon>Aulographaceae</taxon>
    </lineage>
</organism>
<feature type="compositionally biased region" description="Basic and acidic residues" evidence="1">
    <location>
        <begin position="279"/>
        <end position="289"/>
    </location>
</feature>
<reference evidence="2" key="1">
    <citation type="journal article" date="2020" name="Stud. Mycol.">
        <title>101 Dothideomycetes genomes: a test case for predicting lifestyles and emergence of pathogens.</title>
        <authorList>
            <person name="Haridas S."/>
            <person name="Albert R."/>
            <person name="Binder M."/>
            <person name="Bloem J."/>
            <person name="Labutti K."/>
            <person name="Salamov A."/>
            <person name="Andreopoulos B."/>
            <person name="Baker S."/>
            <person name="Barry K."/>
            <person name="Bills G."/>
            <person name="Bluhm B."/>
            <person name="Cannon C."/>
            <person name="Castanera R."/>
            <person name="Culley D."/>
            <person name="Daum C."/>
            <person name="Ezra D."/>
            <person name="Gonzalez J."/>
            <person name="Henrissat B."/>
            <person name="Kuo A."/>
            <person name="Liang C."/>
            <person name="Lipzen A."/>
            <person name="Lutzoni F."/>
            <person name="Magnuson J."/>
            <person name="Mondo S."/>
            <person name="Nolan M."/>
            <person name="Ohm R."/>
            <person name="Pangilinan J."/>
            <person name="Park H.-J."/>
            <person name="Ramirez L."/>
            <person name="Alfaro M."/>
            <person name="Sun H."/>
            <person name="Tritt A."/>
            <person name="Yoshinaga Y."/>
            <person name="Zwiers L.-H."/>
            <person name="Turgeon B."/>
            <person name="Goodwin S."/>
            <person name="Spatafora J."/>
            <person name="Crous P."/>
            <person name="Grigoriev I."/>
        </authorList>
    </citation>
    <scope>NUCLEOTIDE SEQUENCE</scope>
    <source>
        <strain evidence="2">CBS 113979</strain>
    </source>
</reference>
<dbReference type="Proteomes" id="UP000800041">
    <property type="component" value="Unassembled WGS sequence"/>
</dbReference>
<protein>
    <submittedName>
        <fullName evidence="2">Uncharacterized protein</fullName>
    </submittedName>
</protein>
<feature type="region of interest" description="Disordered" evidence="1">
    <location>
        <begin position="224"/>
        <end position="346"/>
    </location>
</feature>
<proteinExistence type="predicted"/>
<feature type="region of interest" description="Disordered" evidence="1">
    <location>
        <begin position="373"/>
        <end position="406"/>
    </location>
</feature>
<evidence type="ECO:0000313" key="2">
    <source>
        <dbReference type="EMBL" id="KAF1984949.1"/>
    </source>
</evidence>
<dbReference type="EMBL" id="ML977165">
    <property type="protein sequence ID" value="KAF1984949.1"/>
    <property type="molecule type" value="Genomic_DNA"/>
</dbReference>
<gene>
    <name evidence="2" type="ORF">K402DRAFT_405719</name>
</gene>
<feature type="compositionally biased region" description="Basic and acidic residues" evidence="1">
    <location>
        <begin position="224"/>
        <end position="240"/>
    </location>
</feature>
<feature type="compositionally biased region" description="Basic and acidic residues" evidence="1">
    <location>
        <begin position="334"/>
        <end position="346"/>
    </location>
</feature>